<organism evidence="8 9">
    <name type="scientific">Fusarium equiseti</name>
    <name type="common">Fusarium scirpi</name>
    <dbReference type="NCBI Taxonomy" id="61235"/>
    <lineage>
        <taxon>Eukaryota</taxon>
        <taxon>Fungi</taxon>
        <taxon>Dikarya</taxon>
        <taxon>Ascomycota</taxon>
        <taxon>Pezizomycotina</taxon>
        <taxon>Sordariomycetes</taxon>
        <taxon>Hypocreomycetidae</taxon>
        <taxon>Hypocreales</taxon>
        <taxon>Nectriaceae</taxon>
        <taxon>Fusarium</taxon>
        <taxon>Fusarium incarnatum-equiseti species complex</taxon>
    </lineage>
</organism>
<feature type="region of interest" description="Disordered" evidence="6">
    <location>
        <begin position="1"/>
        <end position="27"/>
    </location>
</feature>
<feature type="domain" description="Xylanolytic transcriptional activator regulatory" evidence="7">
    <location>
        <begin position="221"/>
        <end position="444"/>
    </location>
</feature>
<comment type="caution">
    <text evidence="8">The sequence shown here is derived from an EMBL/GenBank/DDBJ whole genome shotgun (WGS) entry which is preliminary data.</text>
</comment>
<dbReference type="PANTHER" id="PTHR47660:SF2">
    <property type="entry name" value="TRANSCRIPTION FACTOR WITH C2H2 AND ZN(2)-CYS(6) DNA BINDING DOMAIN (EUROFUNG)"/>
    <property type="match status" value="1"/>
</dbReference>
<keyword evidence="4" id="KW-0804">Transcription</keyword>
<protein>
    <recommendedName>
        <fullName evidence="7">Xylanolytic transcriptional activator regulatory domain-containing protein</fullName>
    </recommendedName>
</protein>
<evidence type="ECO:0000256" key="5">
    <source>
        <dbReference type="ARBA" id="ARBA00023242"/>
    </source>
</evidence>
<dbReference type="PANTHER" id="PTHR47660">
    <property type="entry name" value="TRANSCRIPTION FACTOR WITH C2H2 AND ZN(2)-CYS(6) DNA BINDING DOMAIN (EUROFUNG)-RELATED-RELATED"/>
    <property type="match status" value="1"/>
</dbReference>
<dbReference type="GO" id="GO:0003677">
    <property type="term" value="F:DNA binding"/>
    <property type="evidence" value="ECO:0007669"/>
    <property type="project" value="InterPro"/>
</dbReference>
<dbReference type="AlphaFoldDB" id="A0A8J2IIL4"/>
<gene>
    <name evidence="8" type="ORF">FEQUK3_LOCUS3552</name>
</gene>
<evidence type="ECO:0000256" key="4">
    <source>
        <dbReference type="ARBA" id="ARBA00023163"/>
    </source>
</evidence>
<evidence type="ECO:0000256" key="6">
    <source>
        <dbReference type="SAM" id="MobiDB-lite"/>
    </source>
</evidence>
<dbReference type="InterPro" id="IPR007219">
    <property type="entry name" value="XnlR_reg_dom"/>
</dbReference>
<sequence length="665" mass="74760">MFQVQAAMYPDSETGPSTPSSSRNAVDINSPVGSAASECIAVQTEDTTGFGELSLEAWNHHPSISSHTSSISTIPADTTFATQLDGQAWHQNPTEVTLNDTSNGMDNFGTSWNPPLSNFTFPWFMDGLDMTFDLPDFQHDTLPLLTPSGSVTDTMQTQPRSEDSSQSYLRPMTICSPYTKTCKSFPGTQESSLQMAGAEIYGHIQRIPQQASEDLEVFYRKLYFEYFDPQFPFLHSSSLEDSEIPWILLLAIAAVGSHYSEIKEADQYNAVLCDLLTRAMEVTVLEKLMKPDLATAQSVFLLHVLWMFSGSHRDKVVLQHKRNSLATMCWDLITADGRSSKGQQPDPEQEWQDWLYSESLLRLATCIRGLECLGHLFLGTPLIFNLRDGTRQLPCCEAIWQSQNAQDWKAAQVIANNETMSTFVSKMTLLELFIDEKDIARQLRSSQLLRSSFTNDQIVQIPDYENPQLESSIDKAAFNGTETLFHVLAILKRLPLEILHSATGWQASKQQMLEAKQKFRSFLQNRNKARQCLWHAASIFRTTRSSRRLACYDALSLTVAMGYIYCYLELSPPRPSAATRPAIVRLDQLHDPANWIENGDDKIVHLTGVGLLDSESRVRLLRDLEMTLCGQIAWKGFCRAFAASFAQLRRGETPTKESTVHVGDE</sequence>
<accession>A0A8J2IIL4</accession>
<evidence type="ECO:0000313" key="8">
    <source>
        <dbReference type="EMBL" id="CAG7557868.1"/>
    </source>
</evidence>
<proteinExistence type="predicted"/>
<dbReference type="Proteomes" id="UP000693738">
    <property type="component" value="Unassembled WGS sequence"/>
</dbReference>
<dbReference type="GO" id="GO:0008270">
    <property type="term" value="F:zinc ion binding"/>
    <property type="evidence" value="ECO:0007669"/>
    <property type="project" value="InterPro"/>
</dbReference>
<name>A0A8J2IIL4_FUSEQ</name>
<evidence type="ECO:0000259" key="7">
    <source>
        <dbReference type="Pfam" id="PF04082"/>
    </source>
</evidence>
<keyword evidence="2" id="KW-0862">Zinc</keyword>
<keyword evidence="3" id="KW-0805">Transcription regulation</keyword>
<evidence type="ECO:0000256" key="1">
    <source>
        <dbReference type="ARBA" id="ARBA00022723"/>
    </source>
</evidence>
<evidence type="ECO:0000256" key="2">
    <source>
        <dbReference type="ARBA" id="ARBA00022833"/>
    </source>
</evidence>
<evidence type="ECO:0000256" key="3">
    <source>
        <dbReference type="ARBA" id="ARBA00023015"/>
    </source>
</evidence>
<dbReference type="EMBL" id="CAJSTJ010000121">
    <property type="protein sequence ID" value="CAG7557868.1"/>
    <property type="molecule type" value="Genomic_DNA"/>
</dbReference>
<dbReference type="GO" id="GO:0006351">
    <property type="term" value="P:DNA-templated transcription"/>
    <property type="evidence" value="ECO:0007669"/>
    <property type="project" value="InterPro"/>
</dbReference>
<dbReference type="CDD" id="cd12148">
    <property type="entry name" value="fungal_TF_MHR"/>
    <property type="match status" value="1"/>
</dbReference>
<keyword evidence="5" id="KW-0539">Nucleus</keyword>
<reference evidence="8" key="1">
    <citation type="submission" date="2021-05" db="EMBL/GenBank/DDBJ databases">
        <authorList>
            <person name="Khan N."/>
        </authorList>
    </citation>
    <scope>NUCLEOTIDE SEQUENCE</scope>
</reference>
<keyword evidence="1" id="KW-0479">Metal-binding</keyword>
<evidence type="ECO:0000313" key="9">
    <source>
        <dbReference type="Proteomes" id="UP000693738"/>
    </source>
</evidence>
<dbReference type="Pfam" id="PF04082">
    <property type="entry name" value="Fungal_trans"/>
    <property type="match status" value="1"/>
</dbReference>
<feature type="compositionally biased region" description="Polar residues" evidence="6">
    <location>
        <begin position="14"/>
        <end position="24"/>
    </location>
</feature>